<dbReference type="CDD" id="cd04301">
    <property type="entry name" value="NAT_SF"/>
    <property type="match status" value="1"/>
</dbReference>
<dbReference type="PANTHER" id="PTHR14744">
    <property type="entry name" value="N-ALPHA-ACETYLTRANSFERASE 60"/>
    <property type="match status" value="1"/>
</dbReference>
<evidence type="ECO:0000256" key="7">
    <source>
        <dbReference type="ARBA" id="ARBA00026111"/>
    </source>
</evidence>
<evidence type="ECO:0000256" key="8">
    <source>
        <dbReference type="ARBA" id="ARBA00026144"/>
    </source>
</evidence>
<dbReference type="PROSITE" id="PS51186">
    <property type="entry name" value="GNAT"/>
    <property type="match status" value="1"/>
</dbReference>
<evidence type="ECO:0000256" key="6">
    <source>
        <dbReference type="ARBA" id="ARBA00025774"/>
    </source>
</evidence>
<evidence type="ECO:0000259" key="11">
    <source>
        <dbReference type="PROSITE" id="PS51186"/>
    </source>
</evidence>
<comment type="catalytic activity">
    <reaction evidence="10">
        <text>N-terminal L-methionyl-[transmembrane protein] + acetyl-CoA = N-terminal N(alpha)-acetyl-L-methionyl-[transmembrane protein] + CoA + H(+)</text>
        <dbReference type="Rhea" id="RHEA:50604"/>
        <dbReference type="Rhea" id="RHEA-COMP:12745"/>
        <dbReference type="Rhea" id="RHEA-COMP:12746"/>
        <dbReference type="ChEBI" id="CHEBI:15378"/>
        <dbReference type="ChEBI" id="CHEBI:57287"/>
        <dbReference type="ChEBI" id="CHEBI:57288"/>
        <dbReference type="ChEBI" id="CHEBI:64731"/>
        <dbReference type="ChEBI" id="CHEBI:133414"/>
        <dbReference type="EC" id="2.3.1.259"/>
    </reaction>
</comment>
<dbReference type="InterPro" id="IPR045141">
    <property type="entry name" value="NAA60-like"/>
</dbReference>
<evidence type="ECO:0000256" key="1">
    <source>
        <dbReference type="ARBA" id="ARBA00013184"/>
    </source>
</evidence>
<dbReference type="EC" id="2.3.1.48" evidence="1"/>
<name>A0A336LQB0_CULSO</name>
<keyword evidence="2" id="KW-0808">Transferase</keyword>
<proteinExistence type="inferred from homology"/>
<dbReference type="GO" id="GO:0004402">
    <property type="term" value="F:histone acetyltransferase activity"/>
    <property type="evidence" value="ECO:0007669"/>
    <property type="project" value="TreeGrafter"/>
</dbReference>
<keyword evidence="5" id="KW-0012">Acyltransferase</keyword>
<evidence type="ECO:0000256" key="4">
    <source>
        <dbReference type="ARBA" id="ARBA00022853"/>
    </source>
</evidence>
<feature type="domain" description="N-acetyltransferase" evidence="11">
    <location>
        <begin position="29"/>
        <end position="196"/>
    </location>
</feature>
<evidence type="ECO:0000256" key="10">
    <source>
        <dbReference type="ARBA" id="ARBA00048848"/>
    </source>
</evidence>
<protein>
    <recommendedName>
        <fullName evidence="8">N-alpha-acetyltransferase 60</fullName>
        <ecNumber evidence="7">2.3.1.259</ecNumber>
        <ecNumber evidence="1">2.3.1.48</ecNumber>
    </recommendedName>
</protein>
<reference evidence="12" key="1">
    <citation type="submission" date="2018-07" db="EMBL/GenBank/DDBJ databases">
        <authorList>
            <person name="Quirk P.G."/>
            <person name="Krulwich T.A."/>
        </authorList>
    </citation>
    <scope>NUCLEOTIDE SEQUENCE</scope>
</reference>
<dbReference type="PANTHER" id="PTHR14744:SF15">
    <property type="entry name" value="N-ALPHA-ACETYLTRANSFERASE 60"/>
    <property type="match status" value="1"/>
</dbReference>
<comment type="catalytic activity">
    <reaction evidence="9">
        <text>L-lysyl-[protein] + acetyl-CoA = N(6)-acetyl-L-lysyl-[protein] + CoA + H(+)</text>
        <dbReference type="Rhea" id="RHEA:45948"/>
        <dbReference type="Rhea" id="RHEA-COMP:9752"/>
        <dbReference type="Rhea" id="RHEA-COMP:10731"/>
        <dbReference type="ChEBI" id="CHEBI:15378"/>
        <dbReference type="ChEBI" id="CHEBI:29969"/>
        <dbReference type="ChEBI" id="CHEBI:57287"/>
        <dbReference type="ChEBI" id="CHEBI:57288"/>
        <dbReference type="ChEBI" id="CHEBI:61930"/>
        <dbReference type="EC" id="2.3.1.48"/>
    </reaction>
</comment>
<evidence type="ECO:0000256" key="3">
    <source>
        <dbReference type="ARBA" id="ARBA00022829"/>
    </source>
</evidence>
<keyword evidence="3" id="KW-0159">Chromosome partition</keyword>
<evidence type="ECO:0000313" key="12">
    <source>
        <dbReference type="EMBL" id="SSX18597.1"/>
    </source>
</evidence>
<sequence>MTSMSWHFQSSSDNSRDEGYYETLDPQAIRLRFLCNEDITEIQNLCQDWFPISYPKEWYEQIVTPKYYSLVALYEKTIIGLIVCEIKPYLRLNKEDRDILPSTFSGCDVGYILSLGVHKKFRRRGIGSLLLDTFLQNITTSDKQNIKAIFLHVLTTNQAAIIFYEKRNFRYHSFLPYYYSIKGRSRDAFLYVSYLNGGRPTNFLDQIKQTIYDIICRPVIWIIQRVMHHNRGPTPNSQFKFAQI</sequence>
<dbReference type="SUPFAM" id="SSF55729">
    <property type="entry name" value="Acyl-CoA N-acyltransferases (Nat)"/>
    <property type="match status" value="1"/>
</dbReference>
<dbReference type="OMA" id="CWFEEVV"/>
<dbReference type="AlphaFoldDB" id="A0A336LQB0"/>
<dbReference type="EMBL" id="UFQT01000040">
    <property type="protein sequence ID" value="SSX18597.1"/>
    <property type="molecule type" value="Genomic_DNA"/>
</dbReference>
<dbReference type="GO" id="GO:0120518">
    <property type="term" value="F:protein N-terminal-methionine acetyltransferase activity"/>
    <property type="evidence" value="ECO:0007669"/>
    <property type="project" value="UniProtKB-EC"/>
</dbReference>
<dbReference type="Gene3D" id="3.40.630.30">
    <property type="match status" value="1"/>
</dbReference>
<dbReference type="Pfam" id="PF00583">
    <property type="entry name" value="Acetyltransf_1"/>
    <property type="match status" value="1"/>
</dbReference>
<dbReference type="EC" id="2.3.1.259" evidence="7"/>
<dbReference type="GO" id="GO:0000139">
    <property type="term" value="C:Golgi membrane"/>
    <property type="evidence" value="ECO:0007669"/>
    <property type="project" value="TreeGrafter"/>
</dbReference>
<dbReference type="InterPro" id="IPR016181">
    <property type="entry name" value="Acyl_CoA_acyltransferase"/>
</dbReference>
<gene>
    <name evidence="12" type="primary">CSON010144</name>
</gene>
<comment type="similarity">
    <text evidence="6">Belongs to the acetyltransferase family. NAA60 subfamily.</text>
</comment>
<accession>A0A336LQB0</accession>
<dbReference type="GO" id="GO:0007059">
    <property type="term" value="P:chromosome segregation"/>
    <property type="evidence" value="ECO:0007669"/>
    <property type="project" value="UniProtKB-KW"/>
</dbReference>
<evidence type="ECO:0000256" key="5">
    <source>
        <dbReference type="ARBA" id="ARBA00023315"/>
    </source>
</evidence>
<evidence type="ECO:0000256" key="2">
    <source>
        <dbReference type="ARBA" id="ARBA00022679"/>
    </source>
</evidence>
<dbReference type="InterPro" id="IPR000182">
    <property type="entry name" value="GNAT_dom"/>
</dbReference>
<organism evidence="12">
    <name type="scientific">Culicoides sonorensis</name>
    <name type="common">Biting midge</name>
    <dbReference type="NCBI Taxonomy" id="179676"/>
    <lineage>
        <taxon>Eukaryota</taxon>
        <taxon>Metazoa</taxon>
        <taxon>Ecdysozoa</taxon>
        <taxon>Arthropoda</taxon>
        <taxon>Hexapoda</taxon>
        <taxon>Insecta</taxon>
        <taxon>Pterygota</taxon>
        <taxon>Neoptera</taxon>
        <taxon>Endopterygota</taxon>
        <taxon>Diptera</taxon>
        <taxon>Nematocera</taxon>
        <taxon>Chironomoidea</taxon>
        <taxon>Ceratopogonidae</taxon>
        <taxon>Ceratopogoninae</taxon>
        <taxon>Culicoides</taxon>
        <taxon>Monoculicoides</taxon>
    </lineage>
</organism>
<keyword evidence="4" id="KW-0156">Chromatin regulator</keyword>
<evidence type="ECO:0000256" key="9">
    <source>
        <dbReference type="ARBA" id="ARBA00048017"/>
    </source>
</evidence>
<dbReference type="VEuPathDB" id="VectorBase:CSON010144"/>